<reference evidence="1" key="2">
    <citation type="journal article" date="2014" name="ISME J.">
        <title>Microbial stratification in low pH oxic and suboxic macroscopic growths along an acid mine drainage.</title>
        <authorList>
            <person name="Mendez-Garcia C."/>
            <person name="Mesa V."/>
            <person name="Sprenger R.R."/>
            <person name="Richter M."/>
            <person name="Diez M.S."/>
            <person name="Solano J."/>
            <person name="Bargiela R."/>
            <person name="Golyshina O.V."/>
            <person name="Manteca A."/>
            <person name="Ramos J.L."/>
            <person name="Gallego J.R."/>
            <person name="Llorente I."/>
            <person name="Martins Dos Santos V.A."/>
            <person name="Jensen O.N."/>
            <person name="Pelaez A.I."/>
            <person name="Sanchez J."/>
            <person name="Ferrer M."/>
        </authorList>
    </citation>
    <scope>NUCLEOTIDE SEQUENCE</scope>
</reference>
<gene>
    <name evidence="1" type="ORF">B1B_07644</name>
</gene>
<accession>T1AVA3</accession>
<reference evidence="1" key="1">
    <citation type="submission" date="2013-08" db="EMBL/GenBank/DDBJ databases">
        <authorList>
            <person name="Mendez C."/>
            <person name="Richter M."/>
            <person name="Ferrer M."/>
            <person name="Sanchez J."/>
        </authorList>
    </citation>
    <scope>NUCLEOTIDE SEQUENCE</scope>
</reference>
<name>T1AVA3_9ZZZZ</name>
<proteinExistence type="predicted"/>
<dbReference type="EMBL" id="AUZY01004874">
    <property type="protein sequence ID" value="EQD61432.1"/>
    <property type="molecule type" value="Genomic_DNA"/>
</dbReference>
<feature type="non-terminal residue" evidence="1">
    <location>
        <position position="61"/>
    </location>
</feature>
<organism evidence="1">
    <name type="scientific">mine drainage metagenome</name>
    <dbReference type="NCBI Taxonomy" id="410659"/>
    <lineage>
        <taxon>unclassified sequences</taxon>
        <taxon>metagenomes</taxon>
        <taxon>ecological metagenomes</taxon>
    </lineage>
</organism>
<protein>
    <submittedName>
        <fullName evidence="1">Uncharacterized protein</fullName>
    </submittedName>
</protein>
<evidence type="ECO:0000313" key="1">
    <source>
        <dbReference type="EMBL" id="EQD61432.1"/>
    </source>
</evidence>
<dbReference type="AlphaFoldDB" id="T1AVA3"/>
<comment type="caution">
    <text evidence="1">The sequence shown here is derived from an EMBL/GenBank/DDBJ whole genome shotgun (WGS) entry which is preliminary data.</text>
</comment>
<sequence>MGRNERANLFRKIEALRGSRVLTYVTSDRQGATSQIGDDAIRPLYDHLRAMDHCPRLDLYI</sequence>